<dbReference type="InterPro" id="IPR006816">
    <property type="entry name" value="ELMO_dom"/>
</dbReference>
<name>A0AB34J651_PRYPA</name>
<dbReference type="PANTHER" id="PTHR12771:SF51">
    <property type="entry name" value="LD01482P"/>
    <property type="match status" value="1"/>
</dbReference>
<dbReference type="InterPro" id="IPR050868">
    <property type="entry name" value="ELMO_domain-containing"/>
</dbReference>
<dbReference type="Proteomes" id="UP001515480">
    <property type="component" value="Unassembled WGS sequence"/>
</dbReference>
<keyword evidence="4" id="KW-1185">Reference proteome</keyword>
<protein>
    <recommendedName>
        <fullName evidence="2">ELMO domain-containing protein</fullName>
    </recommendedName>
</protein>
<feature type="region of interest" description="Disordered" evidence="1">
    <location>
        <begin position="272"/>
        <end position="411"/>
    </location>
</feature>
<organism evidence="3 4">
    <name type="scientific">Prymnesium parvum</name>
    <name type="common">Toxic golden alga</name>
    <dbReference type="NCBI Taxonomy" id="97485"/>
    <lineage>
        <taxon>Eukaryota</taxon>
        <taxon>Haptista</taxon>
        <taxon>Haptophyta</taxon>
        <taxon>Prymnesiophyceae</taxon>
        <taxon>Prymnesiales</taxon>
        <taxon>Prymnesiaceae</taxon>
        <taxon>Prymnesium</taxon>
    </lineage>
</organism>
<reference evidence="3 4" key="1">
    <citation type="journal article" date="2024" name="Science">
        <title>Giant polyketide synthase enzymes in the biosynthesis of giant marine polyether toxins.</title>
        <authorList>
            <person name="Fallon T.R."/>
            <person name="Shende V.V."/>
            <person name="Wierzbicki I.H."/>
            <person name="Pendleton A.L."/>
            <person name="Watervoot N.F."/>
            <person name="Auber R.P."/>
            <person name="Gonzalez D.J."/>
            <person name="Wisecaver J.H."/>
            <person name="Moore B.S."/>
        </authorList>
    </citation>
    <scope>NUCLEOTIDE SEQUENCE [LARGE SCALE GENOMIC DNA]</scope>
    <source>
        <strain evidence="3 4">12B1</strain>
    </source>
</reference>
<accession>A0AB34J651</accession>
<dbReference type="Pfam" id="PF04727">
    <property type="entry name" value="ELMO_CED12"/>
    <property type="match status" value="1"/>
</dbReference>
<sequence length="411" mass="45070">MGAFQSAPAATWPPGAHEELSRIHELRSTPFDPDGNPAHLQLLRAMWQALLPQREFERSGEAWKASGFQGEDPATDIRGGGLLAVHCISSFAMLQTGGLRQMLKELAQSNRASMKECYYPIAALAVVICSKLCDALGLSDGMHGPISPSALQDLLAKPPTSPLVKFLTPAGRRGGFVGLFYLLLADFHVRFLRSRSSYMMAQPMLTEAFDLLRERAAHVQTLELLERAYYAAEPKVEVLLDKSDRMQRVVKMRAVTQFIMLGYRAMAREVGERRSSSMRRSASDVEDEVEVIPFGGNDVAPPNGEETKPRKYRGSLRVLRMHGKSSRGNAPAPPDTGEIQPKKNRGSLRVPKMQSFSSRSLSTSFGSKLARSLSNTSSKRSEASKRSEVSSPTSIVGSGREEANSVVSSMI</sequence>
<comment type="caution">
    <text evidence="3">The sequence shown here is derived from an EMBL/GenBank/DDBJ whole genome shotgun (WGS) entry which is preliminary data.</text>
</comment>
<dbReference type="AlphaFoldDB" id="A0AB34J651"/>
<feature type="domain" description="ELMO" evidence="2">
    <location>
        <begin position="38"/>
        <end position="216"/>
    </location>
</feature>
<dbReference type="PROSITE" id="PS51335">
    <property type="entry name" value="ELMO"/>
    <property type="match status" value="1"/>
</dbReference>
<evidence type="ECO:0000313" key="4">
    <source>
        <dbReference type="Proteomes" id="UP001515480"/>
    </source>
</evidence>
<feature type="compositionally biased region" description="Low complexity" evidence="1">
    <location>
        <begin position="355"/>
        <end position="367"/>
    </location>
</feature>
<feature type="compositionally biased region" description="Basic residues" evidence="1">
    <location>
        <begin position="310"/>
        <end position="325"/>
    </location>
</feature>
<feature type="compositionally biased region" description="Basic and acidic residues" evidence="1">
    <location>
        <begin position="379"/>
        <end position="388"/>
    </location>
</feature>
<gene>
    <name evidence="3" type="ORF">AB1Y20_005306</name>
</gene>
<evidence type="ECO:0000256" key="1">
    <source>
        <dbReference type="SAM" id="MobiDB-lite"/>
    </source>
</evidence>
<dbReference type="PANTHER" id="PTHR12771">
    <property type="entry name" value="ENGULFMENT AND CELL MOTILITY"/>
    <property type="match status" value="1"/>
</dbReference>
<dbReference type="EMBL" id="JBGBPQ010000013">
    <property type="protein sequence ID" value="KAL1512031.1"/>
    <property type="molecule type" value="Genomic_DNA"/>
</dbReference>
<evidence type="ECO:0000259" key="2">
    <source>
        <dbReference type="PROSITE" id="PS51335"/>
    </source>
</evidence>
<evidence type="ECO:0000313" key="3">
    <source>
        <dbReference type="EMBL" id="KAL1512031.1"/>
    </source>
</evidence>
<proteinExistence type="predicted"/>